<dbReference type="AlphaFoldDB" id="A0A2S9Q245"/>
<dbReference type="EMBL" id="PVLV01000034">
    <property type="protein sequence ID" value="PRH80755.1"/>
    <property type="molecule type" value="Genomic_DNA"/>
</dbReference>
<dbReference type="InterPro" id="IPR015035">
    <property type="entry name" value="DUF1918"/>
</dbReference>
<dbReference type="Proteomes" id="UP000239322">
    <property type="component" value="Unassembled WGS sequence"/>
</dbReference>
<dbReference type="SUPFAM" id="SSF50118">
    <property type="entry name" value="Cell growth inhibitor/plasmid maintenance toxic component"/>
    <property type="match status" value="1"/>
</dbReference>
<sequence length="105" mass="10986">MPATGSAWEPPDSSADDTGQSPPATRPEATGGSVCAHLDDEIVVGGSTAGTVVRDAEIVGLHHPDGTPPYDVRRADDGRITLYFPGPDVFVRHLSPTPRNPSSVR</sequence>
<evidence type="ECO:0000259" key="2">
    <source>
        <dbReference type="Pfam" id="PF08940"/>
    </source>
</evidence>
<evidence type="ECO:0000313" key="3">
    <source>
        <dbReference type="EMBL" id="PRH80755.1"/>
    </source>
</evidence>
<feature type="region of interest" description="Disordered" evidence="1">
    <location>
        <begin position="1"/>
        <end position="32"/>
    </location>
</feature>
<evidence type="ECO:0000313" key="4">
    <source>
        <dbReference type="Proteomes" id="UP000239322"/>
    </source>
</evidence>
<name>A0A2S9Q245_9ACTN</name>
<keyword evidence="4" id="KW-1185">Reference proteome</keyword>
<proteinExistence type="predicted"/>
<reference evidence="3 4" key="1">
    <citation type="submission" date="2018-03" db="EMBL/GenBank/DDBJ databases">
        <title>Novel Streptomyces sp. from soil.</title>
        <authorList>
            <person name="Tan G.Y.A."/>
            <person name="Lee Z.Y."/>
        </authorList>
    </citation>
    <scope>NUCLEOTIDE SEQUENCE [LARGE SCALE GENOMIC DNA]</scope>
    <source>
        <strain evidence="3 4">ST5x</strain>
    </source>
</reference>
<accession>A0A2S9Q245</accession>
<protein>
    <submittedName>
        <fullName evidence="3">DUF1918 domain-containing protein</fullName>
    </submittedName>
</protein>
<dbReference type="Gene3D" id="2.30.30.440">
    <property type="entry name" value="Domain of unknown function DUF1918"/>
    <property type="match status" value="1"/>
</dbReference>
<feature type="domain" description="DUF1918" evidence="2">
    <location>
        <begin position="36"/>
        <end position="91"/>
    </location>
</feature>
<dbReference type="Pfam" id="PF08940">
    <property type="entry name" value="DUF1918"/>
    <property type="match status" value="1"/>
</dbReference>
<comment type="caution">
    <text evidence="3">The sequence shown here is derived from an EMBL/GenBank/DDBJ whole genome shotgun (WGS) entry which is preliminary data.</text>
</comment>
<organism evidence="3 4">
    <name type="scientific">Streptomyces solincola</name>
    <dbReference type="NCBI Taxonomy" id="2100817"/>
    <lineage>
        <taxon>Bacteria</taxon>
        <taxon>Bacillati</taxon>
        <taxon>Actinomycetota</taxon>
        <taxon>Actinomycetes</taxon>
        <taxon>Kitasatosporales</taxon>
        <taxon>Streptomycetaceae</taxon>
        <taxon>Streptomyces</taxon>
    </lineage>
</organism>
<gene>
    <name evidence="3" type="ORF">C6N75_02355</name>
</gene>
<evidence type="ECO:0000256" key="1">
    <source>
        <dbReference type="SAM" id="MobiDB-lite"/>
    </source>
</evidence>
<dbReference type="OrthoDB" id="4828144at2"/>